<dbReference type="InterPro" id="IPR006016">
    <property type="entry name" value="UspA"/>
</dbReference>
<dbReference type="InterPro" id="IPR006015">
    <property type="entry name" value="Universal_stress_UspA"/>
</dbReference>
<accession>A0ABN3TS38</accession>
<dbReference type="RefSeq" id="WP_344436075.1">
    <property type="nucleotide sequence ID" value="NZ_BAAASL010000011.1"/>
</dbReference>
<dbReference type="PRINTS" id="PR01438">
    <property type="entry name" value="UNVRSLSTRESS"/>
</dbReference>
<evidence type="ECO:0000256" key="1">
    <source>
        <dbReference type="ARBA" id="ARBA00008791"/>
    </source>
</evidence>
<evidence type="ECO:0000259" key="2">
    <source>
        <dbReference type="Pfam" id="PF00582"/>
    </source>
</evidence>
<evidence type="ECO:0000313" key="4">
    <source>
        <dbReference type="Proteomes" id="UP001500886"/>
    </source>
</evidence>
<feature type="domain" description="UspA" evidence="2">
    <location>
        <begin position="163"/>
        <end position="296"/>
    </location>
</feature>
<comment type="similarity">
    <text evidence="1">Belongs to the universal stress protein A family.</text>
</comment>
<evidence type="ECO:0000313" key="3">
    <source>
        <dbReference type="EMBL" id="GAA2718148.1"/>
    </source>
</evidence>
<reference evidence="3 4" key="1">
    <citation type="journal article" date="2019" name="Int. J. Syst. Evol. Microbiol.">
        <title>The Global Catalogue of Microorganisms (GCM) 10K type strain sequencing project: providing services to taxonomists for standard genome sequencing and annotation.</title>
        <authorList>
            <consortium name="The Broad Institute Genomics Platform"/>
            <consortium name="The Broad Institute Genome Sequencing Center for Infectious Disease"/>
            <person name="Wu L."/>
            <person name="Ma J."/>
        </authorList>
    </citation>
    <scope>NUCLEOTIDE SEQUENCE [LARGE SCALE GENOMIC DNA]</scope>
    <source>
        <strain evidence="3 4">JCM 4542</strain>
    </source>
</reference>
<keyword evidence="4" id="KW-1185">Reference proteome</keyword>
<protein>
    <submittedName>
        <fullName evidence="3">Universal stress protein</fullName>
    </submittedName>
</protein>
<dbReference type="InterPro" id="IPR014729">
    <property type="entry name" value="Rossmann-like_a/b/a_fold"/>
</dbReference>
<name>A0ABN3TS38_9ACTN</name>
<gene>
    <name evidence="3" type="ORF">GCM10010315_33080</name>
</gene>
<proteinExistence type="inferred from homology"/>
<comment type="caution">
    <text evidence="3">The sequence shown here is derived from an EMBL/GenBank/DDBJ whole genome shotgun (WGS) entry which is preliminary data.</text>
</comment>
<dbReference type="SUPFAM" id="SSF52402">
    <property type="entry name" value="Adenine nucleotide alpha hydrolases-like"/>
    <property type="match status" value="2"/>
</dbReference>
<dbReference type="Pfam" id="PF00582">
    <property type="entry name" value="Usp"/>
    <property type="match status" value="2"/>
</dbReference>
<dbReference type="Gene3D" id="3.40.50.620">
    <property type="entry name" value="HUPs"/>
    <property type="match status" value="2"/>
</dbReference>
<dbReference type="PANTHER" id="PTHR46553:SF3">
    <property type="entry name" value="ADENINE NUCLEOTIDE ALPHA HYDROLASES-LIKE SUPERFAMILY PROTEIN"/>
    <property type="match status" value="1"/>
</dbReference>
<feature type="domain" description="UspA" evidence="2">
    <location>
        <begin position="6"/>
        <end position="149"/>
    </location>
</feature>
<sequence>MEPAPVTVGLDGTPESLAAAHWAATEADRRALPLHLLHAWILHVPEAAGPAPPPAPDAPAGVPAERDRDYWARRILGAARTEITERLPGLTVVEELVADEPAAALLDAAGRSEMVVLGSRGLARMQAFFLGDVAQHVAGRAERPVVLVRAGMGEQHPHGGVVAGVSLRGRCDELLDFAFAAAAARGVPLRVVHGRTLPVQAYAPWGVDPDVAQDIGRDAERELTAALRPWCETYPDVTVVDSVRLESPAQAVVNAAEGADLLIVGRRRHRAALLPRLDAVVQACAHHARCPVAVVPHD</sequence>
<dbReference type="PANTHER" id="PTHR46553">
    <property type="entry name" value="ADENINE NUCLEOTIDE ALPHA HYDROLASES-LIKE SUPERFAMILY PROTEIN"/>
    <property type="match status" value="1"/>
</dbReference>
<dbReference type="EMBL" id="BAAASL010000011">
    <property type="protein sequence ID" value="GAA2718148.1"/>
    <property type="molecule type" value="Genomic_DNA"/>
</dbReference>
<dbReference type="Proteomes" id="UP001500886">
    <property type="component" value="Unassembled WGS sequence"/>
</dbReference>
<organism evidence="3 4">
    <name type="scientific">Streptomyces luteosporeus</name>
    <dbReference type="NCBI Taxonomy" id="173856"/>
    <lineage>
        <taxon>Bacteria</taxon>
        <taxon>Bacillati</taxon>
        <taxon>Actinomycetota</taxon>
        <taxon>Actinomycetes</taxon>
        <taxon>Kitasatosporales</taxon>
        <taxon>Streptomycetaceae</taxon>
        <taxon>Streptomyces</taxon>
    </lineage>
</organism>